<dbReference type="OrthoDB" id="1898560at2759"/>
<reference evidence="5" key="1">
    <citation type="submission" date="2021-03" db="EMBL/GenBank/DDBJ databases">
        <authorList>
            <person name="Tagirdzhanova G."/>
        </authorList>
    </citation>
    <scope>NUCLEOTIDE SEQUENCE</scope>
</reference>
<feature type="compositionally biased region" description="Basic and acidic residues" evidence="2">
    <location>
        <begin position="398"/>
        <end position="417"/>
    </location>
</feature>
<dbReference type="InterPro" id="IPR044563">
    <property type="entry name" value="Sgt1-like"/>
</dbReference>
<dbReference type="Pfam" id="PF04969">
    <property type="entry name" value="CS"/>
    <property type="match status" value="1"/>
</dbReference>
<comment type="caution">
    <text evidence="5">The sequence shown here is derived from an EMBL/GenBank/DDBJ whole genome shotgun (WGS) entry which is preliminary data.</text>
</comment>
<dbReference type="CDD" id="cd06466">
    <property type="entry name" value="p23_CS_SGT1_like"/>
    <property type="match status" value="1"/>
</dbReference>
<proteinExistence type="inferred from homology"/>
<protein>
    <submittedName>
        <fullName evidence="5">Uncharacterized protein</fullName>
    </submittedName>
</protein>
<keyword evidence="6" id="KW-1185">Reference proteome</keyword>
<dbReference type="PROSITE" id="PS51203">
    <property type="entry name" value="CS"/>
    <property type="match status" value="1"/>
</dbReference>
<sequence length="417" mass="45810">MSGPHGRGEKALKAKDYATAIKEFTAAIKVEPTACSYYISRCIAYIRDSPSKWANVALEDADAALVIAKAKGRRPLMGEAQFWRAKALYHLTRYEDAKKCLAWAKERNSGLSGLPSWELMVQNKIDAGSGSEATILEDPGLSQDDIVRRAKGEDVVRDTKVAEEDRGDSAQPEQSTAPKATTSTVEYVPPTVPKSQFFEDPKTNTITISLMIKGVPKDKVSVEIERGAISLSFPLSSGSEWQFAIDPLYAAVIPEESKYEIRNTKVDFILKKAVAGKWPDIKGTEAIADATESKPKPIPQSIVQGPAYPTSSKSGPKDWDKLARDLSTKPKVTDSTADEEDKKEEDDPYISDDEGGDPVNGFFKKLFKNADPDTRRAMMKSYTESNGTALSTNWAEVKQGKVETKPPDGMEAKEWDS</sequence>
<evidence type="ECO:0000313" key="5">
    <source>
        <dbReference type="EMBL" id="CAF9903287.1"/>
    </source>
</evidence>
<feature type="region of interest" description="Disordered" evidence="2">
    <location>
        <begin position="152"/>
        <end position="184"/>
    </location>
</feature>
<organism evidence="5 6">
    <name type="scientific">Gomphillus americanus</name>
    <dbReference type="NCBI Taxonomy" id="1940652"/>
    <lineage>
        <taxon>Eukaryota</taxon>
        <taxon>Fungi</taxon>
        <taxon>Dikarya</taxon>
        <taxon>Ascomycota</taxon>
        <taxon>Pezizomycotina</taxon>
        <taxon>Lecanoromycetes</taxon>
        <taxon>OSLEUM clade</taxon>
        <taxon>Ostropomycetidae</taxon>
        <taxon>Ostropales</taxon>
        <taxon>Graphidaceae</taxon>
        <taxon>Gomphilloideae</taxon>
        <taxon>Gomphillus</taxon>
    </lineage>
</organism>
<feature type="domain" description="SGS" evidence="3">
    <location>
        <begin position="307"/>
        <end position="417"/>
    </location>
</feature>
<dbReference type="AlphaFoldDB" id="A0A8H3EG10"/>
<dbReference type="InterPro" id="IPR008978">
    <property type="entry name" value="HSP20-like_chaperone"/>
</dbReference>
<dbReference type="InterPro" id="IPR007699">
    <property type="entry name" value="SGS_dom"/>
</dbReference>
<gene>
    <name evidence="5" type="ORF">GOMPHAMPRED_000172</name>
</gene>
<dbReference type="Pfam" id="PF05002">
    <property type="entry name" value="SGS"/>
    <property type="match status" value="1"/>
</dbReference>
<feature type="compositionally biased region" description="Basic and acidic residues" evidence="2">
    <location>
        <begin position="152"/>
        <end position="168"/>
    </location>
</feature>
<feature type="compositionally biased region" description="Polar residues" evidence="2">
    <location>
        <begin position="171"/>
        <end position="184"/>
    </location>
</feature>
<evidence type="ECO:0000256" key="2">
    <source>
        <dbReference type="SAM" id="MobiDB-lite"/>
    </source>
</evidence>
<feature type="region of interest" description="Disordered" evidence="2">
    <location>
        <begin position="290"/>
        <end position="363"/>
    </location>
</feature>
<dbReference type="PANTHER" id="PTHR45862">
    <property type="entry name" value="PROTEIN SGT1 HOMOLOG"/>
    <property type="match status" value="1"/>
</dbReference>
<dbReference type="InterPro" id="IPR007052">
    <property type="entry name" value="CS_dom"/>
</dbReference>
<dbReference type="Proteomes" id="UP000664169">
    <property type="component" value="Unassembled WGS sequence"/>
</dbReference>
<feature type="domain" description="CS" evidence="4">
    <location>
        <begin position="190"/>
        <end position="282"/>
    </location>
</feature>
<dbReference type="EMBL" id="CAJPDQ010000001">
    <property type="protein sequence ID" value="CAF9903287.1"/>
    <property type="molecule type" value="Genomic_DNA"/>
</dbReference>
<evidence type="ECO:0000256" key="1">
    <source>
        <dbReference type="ARBA" id="ARBA00008509"/>
    </source>
</evidence>
<dbReference type="Gene3D" id="1.25.40.10">
    <property type="entry name" value="Tetratricopeptide repeat domain"/>
    <property type="match status" value="1"/>
</dbReference>
<feature type="compositionally biased region" description="Acidic residues" evidence="2">
    <location>
        <begin position="336"/>
        <end position="356"/>
    </location>
</feature>
<evidence type="ECO:0000259" key="3">
    <source>
        <dbReference type="PROSITE" id="PS51048"/>
    </source>
</evidence>
<dbReference type="Gene3D" id="2.60.40.790">
    <property type="match status" value="1"/>
</dbReference>
<dbReference type="PROSITE" id="PS51048">
    <property type="entry name" value="SGS"/>
    <property type="match status" value="1"/>
</dbReference>
<dbReference type="SUPFAM" id="SSF48452">
    <property type="entry name" value="TPR-like"/>
    <property type="match status" value="1"/>
</dbReference>
<feature type="compositionally biased region" description="Basic and acidic residues" evidence="2">
    <location>
        <begin position="315"/>
        <end position="332"/>
    </location>
</feature>
<dbReference type="SUPFAM" id="SSF49764">
    <property type="entry name" value="HSP20-like chaperones"/>
    <property type="match status" value="1"/>
</dbReference>
<feature type="region of interest" description="Disordered" evidence="2">
    <location>
        <begin position="393"/>
        <end position="417"/>
    </location>
</feature>
<name>A0A8H3EG10_9LECA</name>
<dbReference type="InterPro" id="IPR011990">
    <property type="entry name" value="TPR-like_helical_dom_sf"/>
</dbReference>
<accession>A0A8H3EG10</accession>
<comment type="similarity">
    <text evidence="1">Belongs to the SGT1 family.</text>
</comment>
<evidence type="ECO:0000259" key="4">
    <source>
        <dbReference type="PROSITE" id="PS51203"/>
    </source>
</evidence>
<dbReference type="GO" id="GO:0051087">
    <property type="term" value="F:protein-folding chaperone binding"/>
    <property type="evidence" value="ECO:0007669"/>
    <property type="project" value="InterPro"/>
</dbReference>
<evidence type="ECO:0000313" key="6">
    <source>
        <dbReference type="Proteomes" id="UP000664169"/>
    </source>
</evidence>